<dbReference type="CDD" id="cd02947">
    <property type="entry name" value="TRX_family"/>
    <property type="match status" value="1"/>
</dbReference>
<dbReference type="SUPFAM" id="SSF52833">
    <property type="entry name" value="Thioredoxin-like"/>
    <property type="match status" value="1"/>
</dbReference>
<protein>
    <submittedName>
        <fullName evidence="2">Thioredoxin family protein</fullName>
    </submittedName>
</protein>
<evidence type="ECO:0000313" key="2">
    <source>
        <dbReference type="EMBL" id="MEL5988390.1"/>
    </source>
</evidence>
<feature type="domain" description="Thioredoxin" evidence="1">
    <location>
        <begin position="3"/>
        <end position="96"/>
    </location>
</feature>
<gene>
    <name evidence="2" type="ORF">AAF454_08215</name>
</gene>
<dbReference type="Gene3D" id="3.40.30.10">
    <property type="entry name" value="Glutaredoxin"/>
    <property type="match status" value="1"/>
</dbReference>
<dbReference type="EMBL" id="JBCEWA010000005">
    <property type="protein sequence ID" value="MEL5988390.1"/>
    <property type="molecule type" value="Genomic_DNA"/>
</dbReference>
<organism evidence="2 3">
    <name type="scientific">Kurthia gibsonii</name>
    <dbReference type="NCBI Taxonomy" id="33946"/>
    <lineage>
        <taxon>Bacteria</taxon>
        <taxon>Bacillati</taxon>
        <taxon>Bacillota</taxon>
        <taxon>Bacilli</taxon>
        <taxon>Bacillales</taxon>
        <taxon>Caryophanaceae</taxon>
        <taxon>Kurthia</taxon>
    </lineage>
</organism>
<keyword evidence="3" id="KW-1185">Reference proteome</keyword>
<dbReference type="RefSeq" id="WP_068451412.1">
    <property type="nucleotide sequence ID" value="NZ_CP147847.1"/>
</dbReference>
<name>A0ABU9LMQ1_9BACL</name>
<dbReference type="InterPro" id="IPR036249">
    <property type="entry name" value="Thioredoxin-like_sf"/>
</dbReference>
<dbReference type="InterPro" id="IPR013766">
    <property type="entry name" value="Thioredoxin_domain"/>
</dbReference>
<reference evidence="2 3" key="1">
    <citation type="submission" date="2024-04" db="EMBL/GenBank/DDBJ databases">
        <authorList>
            <person name="Wu Y.S."/>
            <person name="Zhang L."/>
        </authorList>
    </citation>
    <scope>NUCLEOTIDE SEQUENCE [LARGE SCALE GENOMIC DNA]</scope>
    <source>
        <strain evidence="2 3">KG-01</strain>
    </source>
</reference>
<evidence type="ECO:0000259" key="1">
    <source>
        <dbReference type="Pfam" id="PF00085"/>
    </source>
</evidence>
<evidence type="ECO:0000313" key="3">
    <source>
        <dbReference type="Proteomes" id="UP001398420"/>
    </source>
</evidence>
<dbReference type="Proteomes" id="UP001398420">
    <property type="component" value="Unassembled WGS sequence"/>
</dbReference>
<accession>A0ABU9LMQ1</accession>
<proteinExistence type="predicted"/>
<sequence length="102" mass="12039">MQEWTREQWEEQVKSQEKTAFYLYTPMCGTCQVASRMMDVTEQAIEHVSMGKANLNYMEQLAYDFEIESVPCLLITQNGELVEKIYAFQSVPHLFEKILKKY</sequence>
<comment type="caution">
    <text evidence="2">The sequence shown here is derived from an EMBL/GenBank/DDBJ whole genome shotgun (WGS) entry which is preliminary data.</text>
</comment>
<dbReference type="Pfam" id="PF00085">
    <property type="entry name" value="Thioredoxin"/>
    <property type="match status" value="1"/>
</dbReference>